<evidence type="ECO:0000313" key="4">
    <source>
        <dbReference type="EMBL" id="GAA4188998.1"/>
    </source>
</evidence>
<feature type="transmembrane region" description="Helical" evidence="2">
    <location>
        <begin position="87"/>
        <end position="108"/>
    </location>
</feature>
<evidence type="ECO:0000256" key="1">
    <source>
        <dbReference type="SAM" id="MobiDB-lite"/>
    </source>
</evidence>
<evidence type="ECO:0000313" key="5">
    <source>
        <dbReference type="Proteomes" id="UP001501251"/>
    </source>
</evidence>
<reference evidence="5" key="1">
    <citation type="journal article" date="2019" name="Int. J. Syst. Evol. Microbiol.">
        <title>The Global Catalogue of Microorganisms (GCM) 10K type strain sequencing project: providing services to taxonomists for standard genome sequencing and annotation.</title>
        <authorList>
            <consortium name="The Broad Institute Genomics Platform"/>
            <consortium name="The Broad Institute Genome Sequencing Center for Infectious Disease"/>
            <person name="Wu L."/>
            <person name="Ma J."/>
        </authorList>
    </citation>
    <scope>NUCLEOTIDE SEQUENCE [LARGE SCALE GENOMIC DNA]</scope>
    <source>
        <strain evidence="5">JCM 17388</strain>
    </source>
</reference>
<keyword evidence="2" id="KW-0812">Transmembrane</keyword>
<feature type="region of interest" description="Disordered" evidence="1">
    <location>
        <begin position="1"/>
        <end position="79"/>
    </location>
</feature>
<dbReference type="EMBL" id="BAABAQ010000003">
    <property type="protein sequence ID" value="GAA4188998.1"/>
    <property type="molecule type" value="Genomic_DNA"/>
</dbReference>
<evidence type="ECO:0000259" key="3">
    <source>
        <dbReference type="Pfam" id="PF07331"/>
    </source>
</evidence>
<dbReference type="InterPro" id="IPR009936">
    <property type="entry name" value="DUF1468"/>
</dbReference>
<feature type="compositionally biased region" description="Pro residues" evidence="1">
    <location>
        <begin position="39"/>
        <end position="49"/>
    </location>
</feature>
<dbReference type="Pfam" id="PF07331">
    <property type="entry name" value="TctB"/>
    <property type="match status" value="1"/>
</dbReference>
<accession>A0ABP8AS24</accession>
<evidence type="ECO:0000256" key="2">
    <source>
        <dbReference type="SAM" id="Phobius"/>
    </source>
</evidence>
<keyword evidence="2" id="KW-1133">Transmembrane helix</keyword>
<comment type="caution">
    <text evidence="4">The sequence shown here is derived from an EMBL/GenBank/DDBJ whole genome shotgun (WGS) entry which is preliminary data.</text>
</comment>
<proteinExistence type="predicted"/>
<dbReference type="RefSeq" id="WP_344917966.1">
    <property type="nucleotide sequence ID" value="NZ_BAABAQ010000003.1"/>
</dbReference>
<sequence length="239" mass="23646">MPPTEDPSGTGAAGAGTGSEPTAVARTGGGGTGRDTGAPPGPPPAPDPDSVPGSIPDSFPDSGGDPDARPGAASEAGTGWSWRRPELGLAVLVLALGAFVIVGTADVTAAGSALGLGPRFFPALVGGAMLLIGLFYVVDVLRGGHGDPEDAEDADSAARADWRTVALVSVIFLAFAGLLDLLGWIIAGALLFFGLSVTLGAAHRLRAGVIAILLSTLTYLMFVKGLGVTLPAGLLSGVI</sequence>
<feature type="domain" description="DUF1468" evidence="3">
    <location>
        <begin position="88"/>
        <end position="231"/>
    </location>
</feature>
<feature type="transmembrane region" description="Helical" evidence="2">
    <location>
        <begin position="165"/>
        <end position="193"/>
    </location>
</feature>
<keyword evidence="2" id="KW-0472">Membrane</keyword>
<feature type="transmembrane region" description="Helical" evidence="2">
    <location>
        <begin position="205"/>
        <end position="222"/>
    </location>
</feature>
<dbReference type="Proteomes" id="UP001501251">
    <property type="component" value="Unassembled WGS sequence"/>
</dbReference>
<gene>
    <name evidence="4" type="ORF">GCM10022252_25160</name>
</gene>
<organism evidence="4 5">
    <name type="scientific">Streptosporangium oxazolinicum</name>
    <dbReference type="NCBI Taxonomy" id="909287"/>
    <lineage>
        <taxon>Bacteria</taxon>
        <taxon>Bacillati</taxon>
        <taxon>Actinomycetota</taxon>
        <taxon>Actinomycetes</taxon>
        <taxon>Streptosporangiales</taxon>
        <taxon>Streptosporangiaceae</taxon>
        <taxon>Streptosporangium</taxon>
    </lineage>
</organism>
<feature type="compositionally biased region" description="Low complexity" evidence="1">
    <location>
        <begin position="50"/>
        <end position="65"/>
    </location>
</feature>
<name>A0ABP8AS24_9ACTN</name>
<keyword evidence="5" id="KW-1185">Reference proteome</keyword>
<feature type="transmembrane region" description="Helical" evidence="2">
    <location>
        <begin position="120"/>
        <end position="138"/>
    </location>
</feature>
<protein>
    <recommendedName>
        <fullName evidence="3">DUF1468 domain-containing protein</fullName>
    </recommendedName>
</protein>